<protein>
    <submittedName>
        <fullName evidence="3">GDSL-type esterase/lipase family protein</fullName>
    </submittedName>
</protein>
<evidence type="ECO:0000313" key="3">
    <source>
        <dbReference type="EMBL" id="MDS1272117.1"/>
    </source>
</evidence>
<organism evidence="3 4">
    <name type="scientific">Lipingzhangella rawalii</name>
    <dbReference type="NCBI Taxonomy" id="2055835"/>
    <lineage>
        <taxon>Bacteria</taxon>
        <taxon>Bacillati</taxon>
        <taxon>Actinomycetota</taxon>
        <taxon>Actinomycetes</taxon>
        <taxon>Streptosporangiales</taxon>
        <taxon>Nocardiopsidaceae</taxon>
        <taxon>Lipingzhangella</taxon>
    </lineage>
</organism>
<dbReference type="SUPFAM" id="SSF52266">
    <property type="entry name" value="SGNH hydrolase"/>
    <property type="match status" value="1"/>
</dbReference>
<proteinExistence type="predicted"/>
<evidence type="ECO:0000313" key="4">
    <source>
        <dbReference type="Proteomes" id="UP001250214"/>
    </source>
</evidence>
<sequence>MSITGLMVVAGCSPGDDESLESSMYLSLGDSLAVGVQPDEDGNVEETSQGYTDALYAQLRDRDSTLQHERMGCGGEDTTTMMTGELEHCTYDEGSQLDEAEAFLNEHEGRVELVTIGIGANNFTACVDIDEDADETEVGVDEACVDAGMDTLRAEMPEIAERLRAAAGDDVQIIGMTYYNPFLAAILLDEDDEEEMLANEAAEPATDEDLSDVPADPTGDSEQVAAYSIAVLEELNDELSAAYAANDIEVADVATAFDSDDFTVPPDSDTGMPTNVAALCDYTWMCNLDVGPDIHTNDAGAMEIAQVFEQQVR</sequence>
<keyword evidence="4" id="KW-1185">Reference proteome</keyword>
<feature type="non-terminal residue" evidence="3">
    <location>
        <position position="313"/>
    </location>
</feature>
<feature type="domain" description="SGNH hydrolase-type esterase" evidence="2">
    <location>
        <begin position="28"/>
        <end position="300"/>
    </location>
</feature>
<comment type="caution">
    <text evidence="3">The sequence shown here is derived from an EMBL/GenBank/DDBJ whole genome shotgun (WGS) entry which is preliminary data.</text>
</comment>
<evidence type="ECO:0000259" key="2">
    <source>
        <dbReference type="Pfam" id="PF13472"/>
    </source>
</evidence>
<gene>
    <name evidence="3" type="ORF">RIF23_17650</name>
</gene>
<feature type="region of interest" description="Disordered" evidence="1">
    <location>
        <begin position="197"/>
        <end position="219"/>
    </location>
</feature>
<dbReference type="InterPro" id="IPR036514">
    <property type="entry name" value="SGNH_hydro_sf"/>
</dbReference>
<dbReference type="Gene3D" id="3.40.50.1110">
    <property type="entry name" value="SGNH hydrolase"/>
    <property type="match status" value="1"/>
</dbReference>
<name>A0ABU2HAS9_9ACTN</name>
<evidence type="ECO:0000256" key="1">
    <source>
        <dbReference type="SAM" id="MobiDB-lite"/>
    </source>
</evidence>
<dbReference type="Pfam" id="PF13472">
    <property type="entry name" value="Lipase_GDSL_2"/>
    <property type="match status" value="1"/>
</dbReference>
<accession>A0ABU2HAS9</accession>
<reference evidence="4" key="1">
    <citation type="submission" date="2023-07" db="EMBL/GenBank/DDBJ databases">
        <title>Novel species in the genus Lipingzhangella isolated from Sambhar Salt Lake.</title>
        <authorList>
            <person name="Jiya N."/>
            <person name="Kajale S."/>
            <person name="Sharma A."/>
        </authorList>
    </citation>
    <scope>NUCLEOTIDE SEQUENCE [LARGE SCALE GENOMIC DNA]</scope>
    <source>
        <strain evidence="4">LS1_29</strain>
    </source>
</reference>
<dbReference type="Proteomes" id="UP001250214">
    <property type="component" value="Unassembled WGS sequence"/>
</dbReference>
<dbReference type="EMBL" id="JAVLVT010000010">
    <property type="protein sequence ID" value="MDS1272117.1"/>
    <property type="molecule type" value="Genomic_DNA"/>
</dbReference>
<dbReference type="InterPro" id="IPR013830">
    <property type="entry name" value="SGNH_hydro"/>
</dbReference>